<dbReference type="InterPro" id="IPR015424">
    <property type="entry name" value="PyrdxlP-dep_Trfase"/>
</dbReference>
<dbReference type="EMBL" id="JAASQI010000005">
    <property type="protein sequence ID" value="NIJ58538.1"/>
    <property type="molecule type" value="Genomic_DNA"/>
</dbReference>
<dbReference type="InterPro" id="IPR005814">
    <property type="entry name" value="Aminotrans_3"/>
</dbReference>
<dbReference type="PANTHER" id="PTHR42684:SF3">
    <property type="entry name" value="ADENOSYLMETHIONINE-8-AMINO-7-OXONONANOATE AMINOTRANSFERASE"/>
    <property type="match status" value="1"/>
</dbReference>
<evidence type="ECO:0000256" key="3">
    <source>
        <dbReference type="ARBA" id="ARBA00022679"/>
    </source>
</evidence>
<dbReference type="InterPro" id="IPR015422">
    <property type="entry name" value="PyrdxlP-dep_Trfase_small"/>
</dbReference>
<accession>A0ABX0V051</accession>
<comment type="caution">
    <text evidence="6">The sequence shown here is derived from an EMBL/GenBank/DDBJ whole genome shotgun (WGS) entry which is preliminary data.</text>
</comment>
<dbReference type="Gene3D" id="3.90.1150.10">
    <property type="entry name" value="Aspartate Aminotransferase, domain 1"/>
    <property type="match status" value="1"/>
</dbReference>
<evidence type="ECO:0000313" key="7">
    <source>
        <dbReference type="Proteomes" id="UP001429580"/>
    </source>
</evidence>
<evidence type="ECO:0000256" key="4">
    <source>
        <dbReference type="ARBA" id="ARBA00022898"/>
    </source>
</evidence>
<keyword evidence="2 6" id="KW-0032">Aminotransferase</keyword>
<keyword evidence="3 6" id="KW-0808">Transferase</keyword>
<dbReference type="NCBIfam" id="NF005682">
    <property type="entry name" value="PRK07480.1"/>
    <property type="match status" value="1"/>
</dbReference>
<evidence type="ECO:0000256" key="5">
    <source>
        <dbReference type="RuleBase" id="RU003560"/>
    </source>
</evidence>
<keyword evidence="7" id="KW-1185">Reference proteome</keyword>
<comment type="similarity">
    <text evidence="5">Belongs to the class-III pyridoxal-phosphate-dependent aminotransferase family.</text>
</comment>
<dbReference type="PROSITE" id="PS00600">
    <property type="entry name" value="AA_TRANSFER_CLASS_3"/>
    <property type="match status" value="1"/>
</dbReference>
<dbReference type="SUPFAM" id="SSF53383">
    <property type="entry name" value="PLP-dependent transferases"/>
    <property type="match status" value="1"/>
</dbReference>
<dbReference type="GO" id="GO:0034387">
    <property type="term" value="F:4-aminobutyrate:pyruvate transaminase activity"/>
    <property type="evidence" value="ECO:0007669"/>
    <property type="project" value="UniProtKB-EC"/>
</dbReference>
<dbReference type="RefSeq" id="WP_166952981.1">
    <property type="nucleotide sequence ID" value="NZ_JAASQI010000005.1"/>
</dbReference>
<dbReference type="PANTHER" id="PTHR42684">
    <property type="entry name" value="ADENOSYLMETHIONINE-8-AMINO-7-OXONONANOATE AMINOTRANSFERASE"/>
    <property type="match status" value="1"/>
</dbReference>
<dbReference type="PIRSF" id="PIRSF000521">
    <property type="entry name" value="Transaminase_4ab_Lys_Orn"/>
    <property type="match status" value="1"/>
</dbReference>
<dbReference type="Gene3D" id="3.40.640.10">
    <property type="entry name" value="Type I PLP-dependent aspartate aminotransferase-like (Major domain)"/>
    <property type="match status" value="1"/>
</dbReference>
<organism evidence="6 7">
    <name type="scientific">Pseudochelatococcus lubricantis</name>
    <dbReference type="NCBI Taxonomy" id="1538102"/>
    <lineage>
        <taxon>Bacteria</taxon>
        <taxon>Pseudomonadati</taxon>
        <taxon>Pseudomonadota</taxon>
        <taxon>Alphaproteobacteria</taxon>
        <taxon>Hyphomicrobiales</taxon>
        <taxon>Chelatococcaceae</taxon>
        <taxon>Pseudochelatococcus</taxon>
    </lineage>
</organism>
<comment type="cofactor">
    <cofactor evidence="1">
        <name>pyridoxal 5'-phosphate</name>
        <dbReference type="ChEBI" id="CHEBI:597326"/>
    </cofactor>
</comment>
<evidence type="ECO:0000256" key="1">
    <source>
        <dbReference type="ARBA" id="ARBA00001933"/>
    </source>
</evidence>
<reference evidence="6 7" key="1">
    <citation type="submission" date="2020-03" db="EMBL/GenBank/DDBJ databases">
        <title>Genomic Encyclopedia of Type Strains, Phase IV (KMG-IV): sequencing the most valuable type-strain genomes for metagenomic binning, comparative biology and taxonomic classification.</title>
        <authorList>
            <person name="Goeker M."/>
        </authorList>
    </citation>
    <scope>NUCLEOTIDE SEQUENCE [LARGE SCALE GENOMIC DNA]</scope>
    <source>
        <strain evidence="6 7">DSM 103870</strain>
    </source>
</reference>
<dbReference type="InterPro" id="IPR049704">
    <property type="entry name" value="Aminotrans_3_PPA_site"/>
</dbReference>
<evidence type="ECO:0000256" key="2">
    <source>
        <dbReference type="ARBA" id="ARBA00022576"/>
    </source>
</evidence>
<keyword evidence="4 5" id="KW-0663">Pyridoxal phosphate</keyword>
<dbReference type="Pfam" id="PF00202">
    <property type="entry name" value="Aminotran_3"/>
    <property type="match status" value="1"/>
</dbReference>
<evidence type="ECO:0000313" key="6">
    <source>
        <dbReference type="EMBL" id="NIJ58538.1"/>
    </source>
</evidence>
<dbReference type="InterPro" id="IPR015421">
    <property type="entry name" value="PyrdxlP-dep_Trfase_major"/>
</dbReference>
<dbReference type="NCBIfam" id="NF004767">
    <property type="entry name" value="PRK06105.1"/>
    <property type="match status" value="1"/>
</dbReference>
<name>A0ABX0V051_9HYPH</name>
<protein>
    <submittedName>
        <fullName evidence="6">4-aminobutyrate--pyruvate transaminase</fullName>
        <ecNumber evidence="6">2.6.1.96</ecNumber>
    </submittedName>
</protein>
<proteinExistence type="inferred from homology"/>
<sequence>MSTTSTSDTVSPVAPNSAEARDIAYHLHAYTNARKHEEIGPLVIDRGEGIHVFDHAGNRYIEAMAGLWSVAVGFGDKRLAAAAARQFEKLPYYHDFTHKSHGPVIDLAEKLVSMAPVPMSKAFFTNSGSEANDTVLKMIWYRSNALGQPERKKVIARERAYHGVTIASASLTGLPNNHKSFDLPLAGILRTGSPHFWRDALPGETEEAFATRRADELEQLILAEGPETVAAFFAEPVMGAGGVIVPPATYWDKIQAVLRKYDILFVADEVICGFGRTGRMFGTETFNLKPDVMVVSKALSSSYLPISAIIANERFVAPIMDQSNTIGTFGHGFTAGGHPVAAAVALENVRIIEEEGLVANAVASGRRLLEGLHALAGHPLVGEVRGVGLIAAVELVTDKAAKKALEPAGTLGGLVNAGLQANGVISRAMGDAIAFCPPLIITESEVDDLLSRFALTLDTVAKQI</sequence>
<dbReference type="CDD" id="cd00610">
    <property type="entry name" value="OAT_like"/>
    <property type="match status" value="1"/>
</dbReference>
<gene>
    <name evidence="6" type="ORF">FHS82_002386</name>
</gene>
<dbReference type="Proteomes" id="UP001429580">
    <property type="component" value="Unassembled WGS sequence"/>
</dbReference>
<dbReference type="EC" id="2.6.1.96" evidence="6"/>